<dbReference type="PROSITE" id="PS50055">
    <property type="entry name" value="TYR_PHOSPHATASE_PTP"/>
    <property type="match status" value="1"/>
</dbReference>
<dbReference type="SUPFAM" id="SSF52799">
    <property type="entry name" value="(Phosphotyrosine protein) phosphatases II"/>
    <property type="match status" value="1"/>
</dbReference>
<dbReference type="GO" id="GO:0007165">
    <property type="term" value="P:signal transduction"/>
    <property type="evidence" value="ECO:0000318"/>
    <property type="project" value="GO_Central"/>
</dbReference>
<reference evidence="9" key="1">
    <citation type="submission" date="2012-12" db="EMBL/GenBank/DDBJ databases">
        <authorList>
            <person name="Hellsten U."/>
            <person name="Grimwood J."/>
            <person name="Chapman J.A."/>
            <person name="Shapiro H."/>
            <person name="Aerts A."/>
            <person name="Otillar R.P."/>
            <person name="Terry A.Y."/>
            <person name="Boore J.L."/>
            <person name="Simakov O."/>
            <person name="Marletaz F."/>
            <person name="Cho S.-J."/>
            <person name="Edsinger-Gonzales E."/>
            <person name="Havlak P."/>
            <person name="Kuo D.-H."/>
            <person name="Larsson T."/>
            <person name="Lv J."/>
            <person name="Arendt D."/>
            <person name="Savage R."/>
            <person name="Osoegawa K."/>
            <person name="de Jong P."/>
            <person name="Lindberg D.R."/>
            <person name="Seaver E.C."/>
            <person name="Weisblat D.A."/>
            <person name="Putnam N.H."/>
            <person name="Grigoriev I.V."/>
            <person name="Rokhsar D.S."/>
        </authorList>
    </citation>
    <scope>NUCLEOTIDE SEQUENCE</scope>
</reference>
<dbReference type="HOGENOM" id="CLU_001645_9_1_1"/>
<evidence type="ECO:0000259" key="5">
    <source>
        <dbReference type="PROSITE" id="PS50055"/>
    </source>
</evidence>
<evidence type="ECO:0000259" key="6">
    <source>
        <dbReference type="PROSITE" id="PS50056"/>
    </source>
</evidence>
<dbReference type="Gene3D" id="3.90.190.10">
    <property type="entry name" value="Protein tyrosine phosphatase superfamily"/>
    <property type="match status" value="1"/>
</dbReference>
<dbReference type="PANTHER" id="PTHR19134:SF562">
    <property type="entry name" value="PROTEIN-TYROSINE-PHOSPHATASE"/>
    <property type="match status" value="1"/>
</dbReference>
<dbReference type="SMART" id="SM00194">
    <property type="entry name" value="PTPc"/>
    <property type="match status" value="1"/>
</dbReference>
<dbReference type="CDD" id="cd00047">
    <property type="entry name" value="PTPc"/>
    <property type="match status" value="1"/>
</dbReference>
<evidence type="ECO:0000313" key="9">
    <source>
        <dbReference type="Proteomes" id="UP000015101"/>
    </source>
</evidence>
<sequence>SSCDTAKRPENKSKNRFDHILAYDHSRVILQDKENVSDYTNANYISSRHGAKSYIASQGPFNPQTICDFWSVVYTEEVSCIIFLSQLAENDVVKCERYWPEDDLMRKYGEVIVKKIRMEKYANFIIRTFILINDSESLNQESQRVTQFHFTSWKSNEYSILKLLEFWQKVKNDKNGQRLPWLVHCSTGISRSAVFLAMENCLGGKRSHGVNVYQCCNRMRKCRPWMVKTLKHYQLIYDLLYEA</sequence>
<evidence type="ECO:0000256" key="1">
    <source>
        <dbReference type="ARBA" id="ARBA00009580"/>
    </source>
</evidence>
<dbReference type="PROSITE" id="PS50056">
    <property type="entry name" value="TYR_PHOSPHATASE_2"/>
    <property type="match status" value="1"/>
</dbReference>
<dbReference type="EnsemblMetazoa" id="HelroT134015">
    <property type="protein sequence ID" value="HelroP134015"/>
    <property type="gene ID" value="HelroG134015"/>
</dbReference>
<dbReference type="GeneID" id="20196231"/>
<dbReference type="eggNOG" id="KOG4228">
    <property type="taxonomic scope" value="Eukaryota"/>
</dbReference>
<dbReference type="Pfam" id="PF00102">
    <property type="entry name" value="Y_phosphatase"/>
    <property type="match status" value="1"/>
</dbReference>
<dbReference type="InterPro" id="IPR029021">
    <property type="entry name" value="Prot-tyrosine_phosphatase-like"/>
</dbReference>
<keyword evidence="4" id="KW-0904">Protein phosphatase</keyword>
<dbReference type="STRING" id="6412.T1EI31"/>
<dbReference type="InterPro" id="IPR003595">
    <property type="entry name" value="Tyr_Pase_cat"/>
</dbReference>
<evidence type="ECO:0000313" key="8">
    <source>
        <dbReference type="EnsemblMetazoa" id="HelroP134015"/>
    </source>
</evidence>
<protein>
    <recommendedName>
        <fullName evidence="2">protein-tyrosine-phosphatase</fullName>
        <ecNumber evidence="2">3.1.3.48</ecNumber>
    </recommendedName>
</protein>
<dbReference type="RefSeq" id="XP_009009546.1">
    <property type="nucleotide sequence ID" value="XM_009011298.1"/>
</dbReference>
<dbReference type="OrthoDB" id="6274266at2759"/>
<evidence type="ECO:0000256" key="4">
    <source>
        <dbReference type="ARBA" id="ARBA00022912"/>
    </source>
</evidence>
<dbReference type="OMA" id="KTWPDKT"/>
<evidence type="ECO:0000256" key="3">
    <source>
        <dbReference type="ARBA" id="ARBA00022801"/>
    </source>
</evidence>
<dbReference type="AlphaFoldDB" id="T1EI31"/>
<evidence type="ECO:0000313" key="7">
    <source>
        <dbReference type="EMBL" id="ESO12826.1"/>
    </source>
</evidence>
<reference evidence="7 9" key="2">
    <citation type="journal article" date="2013" name="Nature">
        <title>Insights into bilaterian evolution from three spiralian genomes.</title>
        <authorList>
            <person name="Simakov O."/>
            <person name="Marletaz F."/>
            <person name="Cho S.J."/>
            <person name="Edsinger-Gonzales E."/>
            <person name="Havlak P."/>
            <person name="Hellsten U."/>
            <person name="Kuo D.H."/>
            <person name="Larsson T."/>
            <person name="Lv J."/>
            <person name="Arendt D."/>
            <person name="Savage R."/>
            <person name="Osoegawa K."/>
            <person name="de Jong P."/>
            <person name="Grimwood J."/>
            <person name="Chapman J.A."/>
            <person name="Shapiro H."/>
            <person name="Aerts A."/>
            <person name="Otillar R.P."/>
            <person name="Terry A.Y."/>
            <person name="Boore J.L."/>
            <person name="Grigoriev I.V."/>
            <person name="Lindberg D.R."/>
            <person name="Seaver E.C."/>
            <person name="Weisblat D.A."/>
            <person name="Putnam N.H."/>
            <person name="Rokhsar D.S."/>
        </authorList>
    </citation>
    <scope>NUCLEOTIDE SEQUENCE</scope>
</reference>
<proteinExistence type="inferred from homology"/>
<dbReference type="EMBL" id="KB095811">
    <property type="protein sequence ID" value="ESO12826.1"/>
    <property type="molecule type" value="Genomic_DNA"/>
</dbReference>
<dbReference type="InterPro" id="IPR016130">
    <property type="entry name" value="Tyr_Pase_AS"/>
</dbReference>
<dbReference type="PROSITE" id="PS00383">
    <property type="entry name" value="TYR_PHOSPHATASE_1"/>
    <property type="match status" value="1"/>
</dbReference>
<dbReference type="Proteomes" id="UP000015101">
    <property type="component" value="Unassembled WGS sequence"/>
</dbReference>
<dbReference type="PANTHER" id="PTHR19134">
    <property type="entry name" value="RECEPTOR-TYPE TYROSINE-PROTEIN PHOSPHATASE"/>
    <property type="match status" value="1"/>
</dbReference>
<dbReference type="InterPro" id="IPR000387">
    <property type="entry name" value="Tyr_Pase_dom"/>
</dbReference>
<dbReference type="SMART" id="SM00404">
    <property type="entry name" value="PTPc_motif"/>
    <property type="match status" value="1"/>
</dbReference>
<dbReference type="CTD" id="20196231"/>
<organism evidence="8 9">
    <name type="scientific">Helobdella robusta</name>
    <name type="common">Californian leech</name>
    <dbReference type="NCBI Taxonomy" id="6412"/>
    <lineage>
        <taxon>Eukaryota</taxon>
        <taxon>Metazoa</taxon>
        <taxon>Spiralia</taxon>
        <taxon>Lophotrochozoa</taxon>
        <taxon>Annelida</taxon>
        <taxon>Clitellata</taxon>
        <taxon>Hirudinea</taxon>
        <taxon>Rhynchobdellida</taxon>
        <taxon>Glossiphoniidae</taxon>
        <taxon>Helobdella</taxon>
    </lineage>
</organism>
<dbReference type="InterPro" id="IPR050348">
    <property type="entry name" value="Protein-Tyr_Phosphatase"/>
</dbReference>
<dbReference type="KEGG" id="hro:HELRODRAFT_134015"/>
<keyword evidence="9" id="KW-1185">Reference proteome</keyword>
<dbReference type="EMBL" id="AMQM01000246">
    <property type="status" value="NOT_ANNOTATED_CDS"/>
    <property type="molecule type" value="Genomic_DNA"/>
</dbReference>
<name>T1EI31_HELRO</name>
<dbReference type="EC" id="3.1.3.48" evidence="2"/>
<reference evidence="8" key="3">
    <citation type="submission" date="2015-06" db="UniProtKB">
        <authorList>
            <consortium name="EnsemblMetazoa"/>
        </authorList>
    </citation>
    <scope>IDENTIFICATION</scope>
</reference>
<keyword evidence="3" id="KW-0378">Hydrolase</keyword>
<comment type="similarity">
    <text evidence="1">Belongs to the protein-tyrosine phosphatase family.</text>
</comment>
<dbReference type="InterPro" id="IPR000242">
    <property type="entry name" value="PTP_cat"/>
</dbReference>
<feature type="domain" description="Tyrosine-protein phosphatase" evidence="5">
    <location>
        <begin position="1"/>
        <end position="243"/>
    </location>
</feature>
<feature type="domain" description="Tyrosine specific protein phosphatases" evidence="6">
    <location>
        <begin position="164"/>
        <end position="234"/>
    </location>
</feature>
<gene>
    <name evidence="8" type="primary">20196231</name>
    <name evidence="7" type="ORF">HELRODRAFT_134015</name>
</gene>
<dbReference type="PRINTS" id="PR00700">
    <property type="entry name" value="PRTYPHPHTASE"/>
</dbReference>
<accession>T1EI31</accession>
<dbReference type="GO" id="GO:0004725">
    <property type="term" value="F:protein tyrosine phosphatase activity"/>
    <property type="evidence" value="ECO:0000318"/>
    <property type="project" value="GO_Central"/>
</dbReference>
<evidence type="ECO:0000256" key="2">
    <source>
        <dbReference type="ARBA" id="ARBA00013064"/>
    </source>
</evidence>
<dbReference type="InParanoid" id="T1EI31"/>